<feature type="domain" description="Aminoacyl-transfer RNA synthetases class-II family profile" evidence="4">
    <location>
        <begin position="17"/>
        <end position="357"/>
    </location>
</feature>
<dbReference type="InterPro" id="IPR045864">
    <property type="entry name" value="aa-tRNA-synth_II/BPL/LPL"/>
</dbReference>
<accession>A0AAE3IZA6</accession>
<dbReference type="PANTHER" id="PTHR43707:SF1">
    <property type="entry name" value="HISTIDINE--TRNA LIGASE, MITOCHONDRIAL-RELATED"/>
    <property type="match status" value="1"/>
</dbReference>
<keyword evidence="6" id="KW-1185">Reference proteome</keyword>
<protein>
    <recommendedName>
        <fullName evidence="2">Histidine--tRNA ligase</fullName>
    </recommendedName>
</protein>
<dbReference type="NCBIfam" id="NF008952">
    <property type="entry name" value="PRK12295.1-5"/>
    <property type="match status" value="1"/>
</dbReference>
<organism evidence="5 6">
    <name type="scientific">Halocynthiibacter halioticoli</name>
    <dbReference type="NCBI Taxonomy" id="2986804"/>
    <lineage>
        <taxon>Bacteria</taxon>
        <taxon>Pseudomonadati</taxon>
        <taxon>Pseudomonadota</taxon>
        <taxon>Alphaproteobacteria</taxon>
        <taxon>Rhodobacterales</taxon>
        <taxon>Paracoccaceae</taxon>
        <taxon>Halocynthiibacter</taxon>
    </lineage>
</organism>
<feature type="binding site" evidence="3">
    <location>
        <position position="106"/>
    </location>
    <ligand>
        <name>L-histidine</name>
        <dbReference type="ChEBI" id="CHEBI:57595"/>
    </ligand>
</feature>
<keyword evidence="5" id="KW-0328">Glycosyltransferase</keyword>
<keyword evidence="5" id="KW-0808">Transferase</keyword>
<evidence type="ECO:0000256" key="3">
    <source>
        <dbReference type="PIRSR" id="PIRSR001549-1"/>
    </source>
</evidence>
<dbReference type="PIRSF" id="PIRSF001549">
    <property type="entry name" value="His-tRNA_synth"/>
    <property type="match status" value="1"/>
</dbReference>
<gene>
    <name evidence="5" type="ORF">OH136_03740</name>
</gene>
<feature type="binding site" evidence="3">
    <location>
        <position position="305"/>
    </location>
    <ligand>
        <name>L-histidine</name>
        <dbReference type="ChEBI" id="CHEBI:57595"/>
    </ligand>
</feature>
<name>A0AAE3IZA6_9RHOB</name>
<evidence type="ECO:0000313" key="6">
    <source>
        <dbReference type="Proteomes" id="UP001208041"/>
    </source>
</evidence>
<dbReference type="PANTHER" id="PTHR43707">
    <property type="entry name" value="HISTIDYL-TRNA SYNTHETASE"/>
    <property type="match status" value="1"/>
</dbReference>
<dbReference type="GO" id="GO:0006427">
    <property type="term" value="P:histidyl-tRNA aminoacylation"/>
    <property type="evidence" value="ECO:0007669"/>
    <property type="project" value="TreeGrafter"/>
</dbReference>
<dbReference type="GO" id="GO:0004821">
    <property type="term" value="F:histidine-tRNA ligase activity"/>
    <property type="evidence" value="ECO:0007669"/>
    <property type="project" value="TreeGrafter"/>
</dbReference>
<dbReference type="Gene3D" id="3.30.930.10">
    <property type="entry name" value="Bira Bifunctional Protein, Domain 2"/>
    <property type="match status" value="1"/>
</dbReference>
<dbReference type="InterPro" id="IPR006195">
    <property type="entry name" value="aa-tRNA-synth_II"/>
</dbReference>
<dbReference type="EMBL" id="JAOYFC010000001">
    <property type="protein sequence ID" value="MCV6823658.1"/>
    <property type="molecule type" value="Genomic_DNA"/>
</dbReference>
<reference evidence="5" key="1">
    <citation type="submission" date="2022-10" db="EMBL/GenBank/DDBJ databases">
        <authorList>
            <person name="Yue Y."/>
        </authorList>
    </citation>
    <scope>NUCLEOTIDE SEQUENCE</scope>
    <source>
        <strain evidence="5">Z654</strain>
    </source>
</reference>
<dbReference type="InterPro" id="IPR004516">
    <property type="entry name" value="HisRS/HisZ"/>
</dbReference>
<feature type="binding site" evidence="3">
    <location>
        <position position="92"/>
    </location>
    <ligand>
        <name>L-histidine</name>
        <dbReference type="ChEBI" id="CHEBI:57595"/>
    </ligand>
</feature>
<evidence type="ECO:0000313" key="5">
    <source>
        <dbReference type="EMBL" id="MCV6823658.1"/>
    </source>
</evidence>
<dbReference type="RefSeq" id="WP_263952496.1">
    <property type="nucleotide sequence ID" value="NZ_JAOYFC010000001.1"/>
</dbReference>
<feature type="binding site" evidence="3">
    <location>
        <begin position="310"/>
        <end position="311"/>
    </location>
    <ligand>
        <name>L-histidine</name>
        <dbReference type="ChEBI" id="CHEBI:57595"/>
    </ligand>
</feature>
<dbReference type="PROSITE" id="PS50862">
    <property type="entry name" value="AA_TRNA_LIGASE_II"/>
    <property type="match status" value="1"/>
</dbReference>
<feature type="binding site" evidence="3">
    <location>
        <position position="110"/>
    </location>
    <ligand>
        <name>L-histidine</name>
        <dbReference type="ChEBI" id="CHEBI:57595"/>
    </ligand>
</feature>
<evidence type="ECO:0000259" key="4">
    <source>
        <dbReference type="PROSITE" id="PS50862"/>
    </source>
</evidence>
<proteinExistence type="predicted"/>
<dbReference type="GO" id="GO:0005737">
    <property type="term" value="C:cytoplasm"/>
    <property type="evidence" value="ECO:0007669"/>
    <property type="project" value="InterPro"/>
</dbReference>
<feature type="binding site" evidence="3">
    <location>
        <begin position="65"/>
        <end position="67"/>
    </location>
    <ligand>
        <name>L-histidine</name>
        <dbReference type="ChEBI" id="CHEBI:57595"/>
    </ligand>
</feature>
<evidence type="ECO:0000256" key="1">
    <source>
        <dbReference type="ARBA" id="ARBA00011738"/>
    </source>
</evidence>
<evidence type="ECO:0000256" key="2">
    <source>
        <dbReference type="ARBA" id="ARBA00017399"/>
    </source>
</evidence>
<comment type="subunit">
    <text evidence="1">Homodimer.</text>
</comment>
<dbReference type="Proteomes" id="UP001208041">
    <property type="component" value="Unassembled WGS sequence"/>
</dbReference>
<dbReference type="AlphaFoldDB" id="A0AAE3IZA6"/>
<dbReference type="InterPro" id="IPR041715">
    <property type="entry name" value="HisRS-like_core"/>
</dbReference>
<dbReference type="SUPFAM" id="SSF55681">
    <property type="entry name" value="Class II aaRS and biotin synthetases"/>
    <property type="match status" value="1"/>
</dbReference>
<sequence>MTQKPEVRAEAARLQAFFAASGAQVVDADILQPAETLLDLYGEDIRARAYVTNDPLRGEQMLRPDFTVPVVQMHMDSGASPARYVYSGEVFRRQEEDTDRATEFFQVGYEIFDGANPAASDAEVFALFQEVLSPLGLRAATGDIGILKAAVEGLATSEARRAALLRHIWRPHRFRTLLDRFGGRTPVASSRAKLLKNLEDTEAQDLIKDAGRVIGLRRPSEIIARLETLQEDAKEPNLSETEVELLETIMRLRETAPNVLEALRDIAIDLPSISNAVGQLSARLDALAELGVDVDSLDFETSYGRSTMEYYDGFVFGFYVHGRPDLPPVATGGRYDALTQVLGQGKSIPAVGGVVRPGLTWKMREGAL</sequence>
<dbReference type="Pfam" id="PF13393">
    <property type="entry name" value="tRNA-synt_His"/>
    <property type="match status" value="1"/>
</dbReference>
<comment type="caution">
    <text evidence="5">The sequence shown here is derived from an EMBL/GenBank/DDBJ whole genome shotgun (WGS) entry which is preliminary data.</text>
</comment>
<dbReference type="GO" id="GO:0016757">
    <property type="term" value="F:glycosyltransferase activity"/>
    <property type="evidence" value="ECO:0007669"/>
    <property type="project" value="UniProtKB-KW"/>
</dbReference>